<feature type="coiled-coil region" evidence="1">
    <location>
        <begin position="31"/>
        <end position="65"/>
    </location>
</feature>
<dbReference type="AlphaFoldDB" id="A0A833WHV9"/>
<organism evidence="2 4">
    <name type="scientific">Phytophthora infestans</name>
    <name type="common">Potato late blight agent</name>
    <name type="synonym">Botrytis infestans</name>
    <dbReference type="NCBI Taxonomy" id="4787"/>
    <lineage>
        <taxon>Eukaryota</taxon>
        <taxon>Sar</taxon>
        <taxon>Stramenopiles</taxon>
        <taxon>Oomycota</taxon>
        <taxon>Peronosporomycetes</taxon>
        <taxon>Peronosporales</taxon>
        <taxon>Peronosporaceae</taxon>
        <taxon>Phytophthora</taxon>
    </lineage>
</organism>
<dbReference type="EMBL" id="WSZM01000100">
    <property type="protein sequence ID" value="KAF4042513.1"/>
    <property type="molecule type" value="Genomic_DNA"/>
</dbReference>
<protein>
    <submittedName>
        <fullName evidence="2">Uncharacterized protein</fullName>
    </submittedName>
</protein>
<evidence type="ECO:0000313" key="4">
    <source>
        <dbReference type="Proteomes" id="UP000602510"/>
    </source>
</evidence>
<name>A0A833WHV9_PHYIN</name>
<keyword evidence="1" id="KW-0175">Coiled coil</keyword>
<accession>A0A833WHV9</accession>
<evidence type="ECO:0000313" key="2">
    <source>
        <dbReference type="EMBL" id="KAF4042513.1"/>
    </source>
</evidence>
<keyword evidence="4" id="KW-1185">Reference proteome</keyword>
<evidence type="ECO:0000313" key="3">
    <source>
        <dbReference type="EMBL" id="KAF4150603.1"/>
    </source>
</evidence>
<gene>
    <name evidence="2" type="ORF">GN244_ATG05222</name>
    <name evidence="3" type="ORF">GN958_ATG00265</name>
</gene>
<sequence length="69" mass="8255">MVSSLKKSLIWERTTGYTSQFGRTTHQSDEMHVLEQQIQELREHYEAVRNKASELEQDVEAWQNNFKEK</sequence>
<dbReference type="Proteomes" id="UP000704712">
    <property type="component" value="Unassembled WGS sequence"/>
</dbReference>
<reference evidence="2" key="1">
    <citation type="submission" date="2020-04" db="EMBL/GenBank/DDBJ databases">
        <title>Hybrid Assembly of Korean Phytophthora infestans isolates.</title>
        <authorList>
            <person name="Prokchorchik M."/>
            <person name="Lee Y."/>
            <person name="Seo J."/>
            <person name="Cho J.-H."/>
            <person name="Park Y.-E."/>
            <person name="Jang D.-C."/>
            <person name="Im J.-S."/>
            <person name="Choi J.-G."/>
            <person name="Park H.-J."/>
            <person name="Lee G.-B."/>
            <person name="Lee Y.-G."/>
            <person name="Hong S.-Y."/>
            <person name="Cho K."/>
            <person name="Sohn K.H."/>
        </authorList>
    </citation>
    <scope>NUCLEOTIDE SEQUENCE</scope>
    <source>
        <strain evidence="2">KR_1_A1</strain>
        <strain evidence="3">KR_2_A2</strain>
    </source>
</reference>
<proteinExistence type="predicted"/>
<comment type="caution">
    <text evidence="2">The sequence shown here is derived from an EMBL/GenBank/DDBJ whole genome shotgun (WGS) entry which is preliminary data.</text>
</comment>
<evidence type="ECO:0000256" key="1">
    <source>
        <dbReference type="SAM" id="Coils"/>
    </source>
</evidence>
<dbReference type="EMBL" id="JAACNO010000047">
    <property type="protein sequence ID" value="KAF4150603.1"/>
    <property type="molecule type" value="Genomic_DNA"/>
</dbReference>
<dbReference type="Proteomes" id="UP000602510">
    <property type="component" value="Unassembled WGS sequence"/>
</dbReference>